<gene>
    <name evidence="1" type="ORF">JBL43_09210</name>
</gene>
<reference evidence="1 2" key="1">
    <citation type="submission" date="2020-12" db="EMBL/GenBank/DDBJ databases">
        <title>Aureibaculum luteum sp. nov. and Aureibaculum flavum sp. nov., novel members of the family Flavobacteriaceae isolated from Antarctic intertidal sediments.</title>
        <authorList>
            <person name="He X."/>
            <person name="Zhang X."/>
        </authorList>
    </citation>
    <scope>NUCLEOTIDE SEQUENCE [LARGE SCALE GENOMIC DNA]</scope>
    <source>
        <strain evidence="1 2">A20</strain>
    </source>
</reference>
<dbReference type="Gene3D" id="3.90.930.1">
    <property type="match status" value="2"/>
</dbReference>
<dbReference type="EMBL" id="JAEHFJ010000004">
    <property type="protein sequence ID" value="MBJ2174414.1"/>
    <property type="molecule type" value="Genomic_DNA"/>
</dbReference>
<keyword evidence="2" id="KW-1185">Reference proteome</keyword>
<dbReference type="SUPFAM" id="SSF82185">
    <property type="entry name" value="Histone H3 K4-specific methyltransferase SET7/9 N-terminal domain"/>
    <property type="match status" value="2"/>
</dbReference>
<accession>A0ABS0WR06</accession>
<dbReference type="Gene3D" id="2.20.110.10">
    <property type="entry name" value="Histone H3 K4-specific methyltransferase SET7/9 N-terminal domain"/>
    <property type="match status" value="1"/>
</dbReference>
<dbReference type="Proteomes" id="UP000623301">
    <property type="component" value="Unassembled WGS sequence"/>
</dbReference>
<evidence type="ECO:0008006" key="3">
    <source>
        <dbReference type="Google" id="ProtNLM"/>
    </source>
</evidence>
<evidence type="ECO:0000313" key="1">
    <source>
        <dbReference type="EMBL" id="MBJ2174414.1"/>
    </source>
</evidence>
<proteinExistence type="predicted"/>
<organism evidence="1 2">
    <name type="scientific">Aureibaculum flavum</name>
    <dbReference type="NCBI Taxonomy" id="2795986"/>
    <lineage>
        <taxon>Bacteria</taxon>
        <taxon>Pseudomonadati</taxon>
        <taxon>Bacteroidota</taxon>
        <taxon>Flavobacteriia</taxon>
        <taxon>Flavobacteriales</taxon>
        <taxon>Flavobacteriaceae</taxon>
        <taxon>Aureibaculum</taxon>
    </lineage>
</organism>
<name>A0ABS0WR06_9FLAO</name>
<protein>
    <recommendedName>
        <fullName evidence="3">Toxin-antitoxin system YwqK family antitoxin</fullName>
    </recommendedName>
</protein>
<dbReference type="RefSeq" id="WP_198841162.1">
    <property type="nucleotide sequence ID" value="NZ_JAEHFJ010000004.1"/>
</dbReference>
<dbReference type="Pfam" id="PF07661">
    <property type="entry name" value="MORN_2"/>
    <property type="match status" value="4"/>
</dbReference>
<dbReference type="InterPro" id="IPR011652">
    <property type="entry name" value="MORN_2"/>
</dbReference>
<sequence length="407" mass="47915">MYKLIILTLVNLCFISNSYAQKSKKTVIKDPVYGKIKIIKIYNLDGSLWREMKTYKHNKREYQEDKVYYYGTKMIQSIDHRIDGKKEGLQYWYYKNGAVLSEINCVNGRWFGPFKRYHKNKQLRENGYYNENAKLEKEYIRYNENGKWIEKLEYINGKISTGITRDFNIKGDLIEKCTYSAAYKDCEERSYANDDTHDYGAYEYRTTIINYRTNRSGLRKYRKHGAFKDFFDDGTLKKEGTYIEGEIGGIWTTYDKKGRKLYKCDYSNDTLVTCINKRYMEKLTYESISINGSLEGPFTSYYENGNVKEKGIYKNNVYHGIISNYNEDGKIETEVEYSDGKMLLAHIFFTNGQLHRKVSFKNEMPYNVLECYNKKGKRINSGSLKNGSGTLILYDLKTGAYRETTKL</sequence>
<comment type="caution">
    <text evidence="1">The sequence shown here is derived from an EMBL/GenBank/DDBJ whole genome shotgun (WGS) entry which is preliminary data.</text>
</comment>
<evidence type="ECO:0000313" key="2">
    <source>
        <dbReference type="Proteomes" id="UP000623301"/>
    </source>
</evidence>